<sequence length="216" mass="24329">MRYLLLLTIFLFGFTHFSYAAGHPGKFDFYVLAMSWSPDYCAGQGDNDTQQCAIGKKLGLVLHGLWPQYQKGYPSSCTTEKFSNSSKEKFPNLYPSDSLYVHEWEKHGTCSGLKQADYLALSKKLKESIVIPAQYKLPPKPFRTTVDELKKAFLATHSGWSKDFLAVSCSGKSGRFLKEILFCYSLDGKANSCSQEVLKKAEKSCGKKEFLVRNVK</sequence>
<evidence type="ECO:0000313" key="4">
    <source>
        <dbReference type="EMBL" id="BAP57651.1"/>
    </source>
</evidence>
<evidence type="ECO:0000313" key="5">
    <source>
        <dbReference type="Proteomes" id="UP000031623"/>
    </source>
</evidence>
<dbReference type="KEGG" id="tig:THII_3354"/>
<dbReference type="Proteomes" id="UP000031623">
    <property type="component" value="Chromosome"/>
</dbReference>
<organism evidence="4 5">
    <name type="scientific">Thioploca ingrica</name>
    <dbReference type="NCBI Taxonomy" id="40754"/>
    <lineage>
        <taxon>Bacteria</taxon>
        <taxon>Pseudomonadati</taxon>
        <taxon>Pseudomonadota</taxon>
        <taxon>Gammaproteobacteria</taxon>
        <taxon>Thiotrichales</taxon>
        <taxon>Thiotrichaceae</taxon>
        <taxon>Thioploca</taxon>
    </lineage>
</organism>
<dbReference type="SUPFAM" id="SSF55895">
    <property type="entry name" value="Ribonuclease Rh-like"/>
    <property type="match status" value="1"/>
</dbReference>
<dbReference type="InterPro" id="IPR018188">
    <property type="entry name" value="RNase_T2_His_AS_1"/>
</dbReference>
<dbReference type="HOGENOM" id="CLU_069375_2_1_6"/>
<evidence type="ECO:0000256" key="3">
    <source>
        <dbReference type="SAM" id="SignalP"/>
    </source>
</evidence>
<dbReference type="PANTHER" id="PTHR11240">
    <property type="entry name" value="RIBONUCLEASE T2"/>
    <property type="match status" value="1"/>
</dbReference>
<dbReference type="OrthoDB" id="4720638at2"/>
<dbReference type="PROSITE" id="PS00530">
    <property type="entry name" value="RNASE_T2_1"/>
    <property type="match status" value="1"/>
</dbReference>
<dbReference type="PROSITE" id="PS00531">
    <property type="entry name" value="RNASE_T2_2"/>
    <property type="match status" value="1"/>
</dbReference>
<feature type="chain" id="PRO_5001853322" evidence="3">
    <location>
        <begin position="21"/>
        <end position="216"/>
    </location>
</feature>
<dbReference type="GO" id="GO:0003723">
    <property type="term" value="F:RNA binding"/>
    <property type="evidence" value="ECO:0007669"/>
    <property type="project" value="InterPro"/>
</dbReference>
<protein>
    <submittedName>
        <fullName evidence="4">Ribonuclease T2</fullName>
    </submittedName>
</protein>
<reference evidence="4 5" key="1">
    <citation type="journal article" date="2014" name="ISME J.">
        <title>Ecophysiology of Thioploca ingrica as revealed by the complete genome sequence supplemented with proteomic evidence.</title>
        <authorList>
            <person name="Kojima H."/>
            <person name="Ogura Y."/>
            <person name="Yamamoto N."/>
            <person name="Togashi T."/>
            <person name="Mori H."/>
            <person name="Watanabe T."/>
            <person name="Nemoto F."/>
            <person name="Kurokawa K."/>
            <person name="Hayashi T."/>
            <person name="Fukui M."/>
        </authorList>
    </citation>
    <scope>NUCLEOTIDE SEQUENCE [LARGE SCALE GENOMIC DNA]</scope>
</reference>
<keyword evidence="3" id="KW-0732">Signal</keyword>
<dbReference type="Pfam" id="PF00445">
    <property type="entry name" value="Ribonuclease_T2"/>
    <property type="match status" value="1"/>
</dbReference>
<keyword evidence="5" id="KW-1185">Reference proteome</keyword>
<dbReference type="EMBL" id="AP014633">
    <property type="protein sequence ID" value="BAP57651.1"/>
    <property type="molecule type" value="Genomic_DNA"/>
</dbReference>
<dbReference type="PANTHER" id="PTHR11240:SF22">
    <property type="entry name" value="RIBONUCLEASE T2"/>
    <property type="match status" value="1"/>
</dbReference>
<accession>A0A090BVY2</accession>
<dbReference type="GO" id="GO:0006401">
    <property type="term" value="P:RNA catabolic process"/>
    <property type="evidence" value="ECO:0007669"/>
    <property type="project" value="UniProtKB-ARBA"/>
</dbReference>
<dbReference type="InterPro" id="IPR001568">
    <property type="entry name" value="RNase_T2-like"/>
</dbReference>
<dbReference type="InterPro" id="IPR036430">
    <property type="entry name" value="RNase_T2-like_sf"/>
</dbReference>
<dbReference type="STRING" id="40754.THII_3354"/>
<comment type="similarity">
    <text evidence="1 2">Belongs to the RNase T2 family.</text>
</comment>
<name>A0A090BVY2_9GAMM</name>
<dbReference type="Gene3D" id="3.90.730.10">
    <property type="entry name" value="Ribonuclease T2-like"/>
    <property type="match status" value="1"/>
</dbReference>
<dbReference type="InterPro" id="IPR033130">
    <property type="entry name" value="RNase_T2_His_AS_2"/>
</dbReference>
<feature type="signal peptide" evidence="3">
    <location>
        <begin position="1"/>
        <end position="20"/>
    </location>
</feature>
<gene>
    <name evidence="4" type="ORF">THII_3354</name>
</gene>
<dbReference type="AlphaFoldDB" id="A0A090BVY2"/>
<proteinExistence type="inferred from homology"/>
<evidence type="ECO:0000256" key="2">
    <source>
        <dbReference type="RuleBase" id="RU004328"/>
    </source>
</evidence>
<evidence type="ECO:0000256" key="1">
    <source>
        <dbReference type="ARBA" id="ARBA00007469"/>
    </source>
</evidence>
<dbReference type="GO" id="GO:0033897">
    <property type="term" value="F:ribonuclease T2 activity"/>
    <property type="evidence" value="ECO:0007669"/>
    <property type="project" value="InterPro"/>
</dbReference>